<feature type="domain" description="Apple" evidence="5">
    <location>
        <begin position="108"/>
        <end position="178"/>
    </location>
</feature>
<feature type="compositionally biased region" description="Low complexity" evidence="3">
    <location>
        <begin position="247"/>
        <end position="261"/>
    </location>
</feature>
<keyword evidence="2" id="KW-1015">Disulfide bond</keyword>
<dbReference type="SMART" id="SM00223">
    <property type="entry name" value="APPLE"/>
    <property type="match status" value="2"/>
</dbReference>
<sequence>MVSTRAFVCLAVGAATALAQTCSILQDVDFPGNDIGSTEQTDPSNCCHDCQATPRCKGFNWDGGVCYLKSEKGQAVPSIGTFSGFITPSQANATTLVPQPTQSMVGTCSVLKNVDFAGNDIKATYQNSATKCCADCQATVGCKIYNWYDGVCYLKSEKGKSSRLLGAISGVLSYQPASTPAPTPQPTPVTPKPTPAPTPEPATTPATTTATTRTPTSAPTPAHTPATTSATTRTPTSAPTPAPTPTTTPATTPATTRAPTSAPTPAPTPATTPATTAGTTRAPTSAPTPAPTPATTPTTTPATTAATTRTPTSAPTPAPTPATTPATTA</sequence>
<dbReference type="Pfam" id="PF00024">
    <property type="entry name" value="PAN_1"/>
    <property type="match status" value="1"/>
</dbReference>
<dbReference type="PANTHER" id="PTHR33946">
    <property type="match status" value="1"/>
</dbReference>
<dbReference type="InterPro" id="IPR000177">
    <property type="entry name" value="Apple"/>
</dbReference>
<reference evidence="6" key="1">
    <citation type="submission" date="2019-06" db="EMBL/GenBank/DDBJ databases">
        <title>Genomics analysis of Aphanomyces spp. identifies a new class of oomycete effector associated with host adaptation.</title>
        <authorList>
            <person name="Gaulin E."/>
        </authorList>
    </citation>
    <scope>NUCLEOTIDE SEQUENCE</scope>
    <source>
        <strain evidence="6">CBS 578.67</strain>
    </source>
</reference>
<dbReference type="Pfam" id="PF14295">
    <property type="entry name" value="PAN_4"/>
    <property type="match status" value="1"/>
</dbReference>
<dbReference type="GO" id="GO:0006508">
    <property type="term" value="P:proteolysis"/>
    <property type="evidence" value="ECO:0007669"/>
    <property type="project" value="InterPro"/>
</dbReference>
<evidence type="ECO:0000256" key="3">
    <source>
        <dbReference type="SAM" id="MobiDB-lite"/>
    </source>
</evidence>
<evidence type="ECO:0000256" key="2">
    <source>
        <dbReference type="ARBA" id="ARBA00023157"/>
    </source>
</evidence>
<feature type="compositionally biased region" description="Pro residues" evidence="3">
    <location>
        <begin position="179"/>
        <end position="202"/>
    </location>
</feature>
<dbReference type="GO" id="GO:0005576">
    <property type="term" value="C:extracellular region"/>
    <property type="evidence" value="ECO:0007669"/>
    <property type="project" value="InterPro"/>
</dbReference>
<organism evidence="6">
    <name type="scientific">Aphanomyces stellatus</name>
    <dbReference type="NCBI Taxonomy" id="120398"/>
    <lineage>
        <taxon>Eukaryota</taxon>
        <taxon>Sar</taxon>
        <taxon>Stramenopiles</taxon>
        <taxon>Oomycota</taxon>
        <taxon>Saprolegniomycetes</taxon>
        <taxon>Saprolegniales</taxon>
        <taxon>Verrucalvaceae</taxon>
        <taxon>Aphanomyces</taxon>
    </lineage>
</organism>
<evidence type="ECO:0000259" key="5">
    <source>
        <dbReference type="PROSITE" id="PS50948"/>
    </source>
</evidence>
<dbReference type="PRINTS" id="PR01217">
    <property type="entry name" value="PRICHEXTENSN"/>
</dbReference>
<dbReference type="OrthoDB" id="78172at2759"/>
<keyword evidence="1" id="KW-0677">Repeat</keyword>
<keyword evidence="4" id="KW-0732">Signal</keyword>
<dbReference type="EMBL" id="VJMH01005908">
    <property type="protein sequence ID" value="KAF0692279.1"/>
    <property type="molecule type" value="Genomic_DNA"/>
</dbReference>
<proteinExistence type="predicted"/>
<dbReference type="CDD" id="cd01100">
    <property type="entry name" value="APPLE_Factor_XI_like"/>
    <property type="match status" value="2"/>
</dbReference>
<protein>
    <recommendedName>
        <fullName evidence="5">Apple domain-containing protein</fullName>
    </recommendedName>
</protein>
<feature type="compositionally biased region" description="Low complexity" evidence="3">
    <location>
        <begin position="271"/>
        <end position="285"/>
    </location>
</feature>
<feature type="region of interest" description="Disordered" evidence="3">
    <location>
        <begin position="176"/>
        <end position="329"/>
    </location>
</feature>
<feature type="compositionally biased region" description="Low complexity" evidence="3">
    <location>
        <begin position="203"/>
        <end position="237"/>
    </location>
</feature>
<feature type="signal peptide" evidence="4">
    <location>
        <begin position="1"/>
        <end position="19"/>
    </location>
</feature>
<dbReference type="Gene3D" id="3.50.4.10">
    <property type="entry name" value="Hepatocyte Growth Factor"/>
    <property type="match status" value="2"/>
</dbReference>
<evidence type="ECO:0000313" key="6">
    <source>
        <dbReference type="EMBL" id="KAF0692279.1"/>
    </source>
</evidence>
<feature type="chain" id="PRO_5025474980" description="Apple domain-containing protein" evidence="4">
    <location>
        <begin position="20"/>
        <end position="329"/>
    </location>
</feature>
<dbReference type="PROSITE" id="PS50948">
    <property type="entry name" value="PAN"/>
    <property type="match status" value="1"/>
</dbReference>
<feature type="non-terminal residue" evidence="6">
    <location>
        <position position="329"/>
    </location>
</feature>
<name>A0A6A4Y6J7_9STRA</name>
<evidence type="ECO:0000256" key="1">
    <source>
        <dbReference type="ARBA" id="ARBA00022737"/>
    </source>
</evidence>
<dbReference type="InterPro" id="IPR003609">
    <property type="entry name" value="Pan_app"/>
</dbReference>
<accession>A0A6A4Y6J7</accession>
<dbReference type="SUPFAM" id="SSF57414">
    <property type="entry name" value="Hairpin loop containing domain-like"/>
    <property type="match status" value="2"/>
</dbReference>
<comment type="caution">
    <text evidence="6">The sequence shown here is derived from an EMBL/GenBank/DDBJ whole genome shotgun (WGS) entry which is preliminary data.</text>
</comment>
<gene>
    <name evidence="6" type="ORF">As57867_016574</name>
</gene>
<dbReference type="AlphaFoldDB" id="A0A6A4Y6J7"/>
<dbReference type="PANTHER" id="PTHR33946:SF4">
    <property type="entry name" value="COAGULATION FACTOR XI"/>
    <property type="match status" value="1"/>
</dbReference>
<evidence type="ECO:0000256" key="4">
    <source>
        <dbReference type="SAM" id="SignalP"/>
    </source>
</evidence>
<feature type="compositionally biased region" description="Low complexity" evidence="3">
    <location>
        <begin position="295"/>
        <end position="313"/>
    </location>
</feature>